<keyword evidence="2" id="KW-1185">Reference proteome</keyword>
<accession>A0ABP0IWE9</accession>
<evidence type="ECO:0000313" key="2">
    <source>
        <dbReference type="Proteomes" id="UP001642484"/>
    </source>
</evidence>
<dbReference type="Proteomes" id="UP001642484">
    <property type="component" value="Unassembled WGS sequence"/>
</dbReference>
<dbReference type="EMBL" id="CAXAMN010003814">
    <property type="protein sequence ID" value="CAK9006435.1"/>
    <property type="molecule type" value="Genomic_DNA"/>
</dbReference>
<protein>
    <submittedName>
        <fullName evidence="1">Uncharacterized protein</fullName>
    </submittedName>
</protein>
<organism evidence="1 2">
    <name type="scientific">Durusdinium trenchii</name>
    <dbReference type="NCBI Taxonomy" id="1381693"/>
    <lineage>
        <taxon>Eukaryota</taxon>
        <taxon>Sar</taxon>
        <taxon>Alveolata</taxon>
        <taxon>Dinophyceae</taxon>
        <taxon>Suessiales</taxon>
        <taxon>Symbiodiniaceae</taxon>
        <taxon>Durusdinium</taxon>
    </lineage>
</organism>
<comment type="caution">
    <text evidence="1">The sequence shown here is derived from an EMBL/GenBank/DDBJ whole genome shotgun (WGS) entry which is preliminary data.</text>
</comment>
<name>A0ABP0IWE9_9DINO</name>
<sequence length="116" mass="13118">MSVPITSLHPFARFSTSEKQSKWQTQVFPILLLGCCCFGSGDPGCKSERLPRNSDRSLHKGLMLESFSGYHRHSQHQFIGAHKWHCMNLQEETIAEMPSESVKCAHSTVSSLKKNR</sequence>
<gene>
    <name evidence="1" type="ORF">CCMP2556_LOCUS8441</name>
</gene>
<proteinExistence type="predicted"/>
<evidence type="ECO:0000313" key="1">
    <source>
        <dbReference type="EMBL" id="CAK9006435.1"/>
    </source>
</evidence>
<reference evidence="1 2" key="1">
    <citation type="submission" date="2024-02" db="EMBL/GenBank/DDBJ databases">
        <authorList>
            <person name="Chen Y."/>
            <person name="Shah S."/>
            <person name="Dougan E. K."/>
            <person name="Thang M."/>
            <person name="Chan C."/>
        </authorList>
    </citation>
    <scope>NUCLEOTIDE SEQUENCE [LARGE SCALE GENOMIC DNA]</scope>
</reference>